<sequence length="135" mass="15776">MSHSKTDNERLHVQHCFCYHQPTPITNKDVPICFFITSREIATVLVKWLNWVKENTNVNSQRIMIDCSTAEIETLRQPFSGQVGILLCHWRIKRTQEKHLKTDVKVIGDTHESVRARDSIRITIHRMMHAESIEA</sequence>
<proteinExistence type="predicted"/>
<protein>
    <recommendedName>
        <fullName evidence="2">MULE transposase domain-containing protein</fullName>
    </recommendedName>
</protein>
<dbReference type="Proteomes" id="UP000242414">
    <property type="component" value="Unassembled WGS sequence"/>
</dbReference>
<dbReference type="VEuPathDB" id="FungiDB:BCV72DRAFT_304480"/>
<name>A0A1X0R6D7_RHIZD</name>
<dbReference type="EMBL" id="KV921901">
    <property type="protein sequence ID" value="ORE07610.1"/>
    <property type="molecule type" value="Genomic_DNA"/>
</dbReference>
<reference evidence="1" key="1">
    <citation type="journal article" date="2016" name="Proc. Natl. Acad. Sci. U.S.A.">
        <title>Lipid metabolic changes in an early divergent fungus govern the establishment of a mutualistic symbiosis with endobacteria.</title>
        <authorList>
            <person name="Lastovetsky O.A."/>
            <person name="Gaspar M.L."/>
            <person name="Mondo S.J."/>
            <person name="LaButti K.M."/>
            <person name="Sandor L."/>
            <person name="Grigoriev I.V."/>
            <person name="Henry S.A."/>
            <person name="Pawlowska T.E."/>
        </authorList>
    </citation>
    <scope>NUCLEOTIDE SEQUENCE [LARGE SCALE GENOMIC DNA]</scope>
    <source>
        <strain evidence="1">ATCC 52814</strain>
    </source>
</reference>
<organism evidence="1">
    <name type="scientific">Rhizopus microsporus var. microsporus</name>
    <dbReference type="NCBI Taxonomy" id="86635"/>
    <lineage>
        <taxon>Eukaryota</taxon>
        <taxon>Fungi</taxon>
        <taxon>Fungi incertae sedis</taxon>
        <taxon>Mucoromycota</taxon>
        <taxon>Mucoromycotina</taxon>
        <taxon>Mucoromycetes</taxon>
        <taxon>Mucorales</taxon>
        <taxon>Mucorineae</taxon>
        <taxon>Rhizopodaceae</taxon>
        <taxon>Rhizopus</taxon>
    </lineage>
</organism>
<evidence type="ECO:0000313" key="1">
    <source>
        <dbReference type="EMBL" id="ORE07610.1"/>
    </source>
</evidence>
<evidence type="ECO:0008006" key="2">
    <source>
        <dbReference type="Google" id="ProtNLM"/>
    </source>
</evidence>
<accession>A0A1X0R6D7</accession>
<dbReference type="AlphaFoldDB" id="A0A1X0R6D7"/>
<gene>
    <name evidence="1" type="ORF">BCV72DRAFT_304480</name>
</gene>